<dbReference type="InterPro" id="IPR038765">
    <property type="entry name" value="Papain-like_cys_pep_sf"/>
</dbReference>
<dbReference type="Gene3D" id="3.10.620.30">
    <property type="match status" value="1"/>
</dbReference>
<feature type="non-terminal residue" evidence="1">
    <location>
        <position position="1"/>
    </location>
</feature>
<dbReference type="AlphaFoldDB" id="X1BF21"/>
<dbReference type="InterPro" id="IPR036488">
    <property type="entry name" value="DUF1883-like_sf"/>
</dbReference>
<dbReference type="SUPFAM" id="SSF54001">
    <property type="entry name" value="Cysteine proteinases"/>
    <property type="match status" value="1"/>
</dbReference>
<gene>
    <name evidence="1" type="ORF">S01H4_11099</name>
</gene>
<organism evidence="1">
    <name type="scientific">marine sediment metagenome</name>
    <dbReference type="NCBI Taxonomy" id="412755"/>
    <lineage>
        <taxon>unclassified sequences</taxon>
        <taxon>metagenomes</taxon>
        <taxon>ecological metagenomes</taxon>
    </lineage>
</organism>
<dbReference type="Gene3D" id="4.10.1210.10">
    <property type="entry name" value="Atu1913-like"/>
    <property type="match status" value="1"/>
</dbReference>
<name>X1BF21_9ZZZZ</name>
<dbReference type="EMBL" id="BART01004416">
    <property type="protein sequence ID" value="GAG70601.1"/>
    <property type="molecule type" value="Genomic_DNA"/>
</dbReference>
<accession>X1BF21</accession>
<comment type="caution">
    <text evidence="1">The sequence shown here is derived from an EMBL/GenBank/DDBJ whole genome shotgun (WGS) entry which is preliminary data.</text>
</comment>
<proteinExistence type="predicted"/>
<feature type="non-terminal residue" evidence="1">
    <location>
        <position position="292"/>
    </location>
</feature>
<reference evidence="1" key="1">
    <citation type="journal article" date="2014" name="Front. Microbiol.">
        <title>High frequency of phylogenetically diverse reductive dehalogenase-homologous genes in deep subseafloor sedimentary metagenomes.</title>
        <authorList>
            <person name="Kawai M."/>
            <person name="Futagami T."/>
            <person name="Toyoda A."/>
            <person name="Takaki Y."/>
            <person name="Nishi S."/>
            <person name="Hori S."/>
            <person name="Arai W."/>
            <person name="Tsubouchi T."/>
            <person name="Morono Y."/>
            <person name="Uchiyama I."/>
            <person name="Ito T."/>
            <person name="Fujiyama A."/>
            <person name="Inagaki F."/>
            <person name="Takami H."/>
        </authorList>
    </citation>
    <scope>NUCLEOTIDE SEQUENCE</scope>
    <source>
        <strain evidence="1">Expedition CK06-06</strain>
    </source>
</reference>
<sequence length="292" mass="34409">AVDKPDVYAYGWGKNMSAVYAWNGDGSIYEVTPRYIHSEDRITVKFVVKDIFMRPIDGALVTVLVEGLKDITWYKNKIWEKIEEIWDNFPQFIKGKILQNIYYKIQESFEEIPDIVDGATIAIWNYTDINGECTFELGKNLEYIFLIQQANLKNPWPLSKNNALRILRNHEDATFNVIFADFSNKIQQHKSKEIPKGNYLFDVSFDTKSHQLQRNVRNGDIGIYNHEGKIDFFVLDEENFEKYKNGRKFNCFNYLEDNKADMEFSASEKDWYIVFRNHARRTNVIIDFSIQV</sequence>
<protein>
    <submittedName>
        <fullName evidence="1">Uncharacterized protein</fullName>
    </submittedName>
</protein>
<evidence type="ECO:0000313" key="1">
    <source>
        <dbReference type="EMBL" id="GAG70601.1"/>
    </source>
</evidence>